<evidence type="ECO:0000259" key="6">
    <source>
        <dbReference type="Pfam" id="PF04138"/>
    </source>
</evidence>
<keyword evidence="4 5" id="KW-0472">Membrane</keyword>
<dbReference type="Pfam" id="PF04138">
    <property type="entry name" value="GtrA_DPMS_TM"/>
    <property type="match status" value="1"/>
</dbReference>
<evidence type="ECO:0000256" key="1">
    <source>
        <dbReference type="ARBA" id="ARBA00004141"/>
    </source>
</evidence>
<evidence type="ECO:0000313" key="7">
    <source>
        <dbReference type="EMBL" id="NNH72657.1"/>
    </source>
</evidence>
<proteinExistence type="predicted"/>
<evidence type="ECO:0000313" key="8">
    <source>
        <dbReference type="Proteomes" id="UP000586827"/>
    </source>
</evidence>
<feature type="transmembrane region" description="Helical" evidence="5">
    <location>
        <begin position="138"/>
        <end position="157"/>
    </location>
</feature>
<dbReference type="GO" id="GO:0000271">
    <property type="term" value="P:polysaccharide biosynthetic process"/>
    <property type="evidence" value="ECO:0007669"/>
    <property type="project" value="InterPro"/>
</dbReference>
<accession>A0A849C9R4</accession>
<dbReference type="GO" id="GO:0016020">
    <property type="term" value="C:membrane"/>
    <property type="evidence" value="ECO:0007669"/>
    <property type="project" value="UniProtKB-SubCell"/>
</dbReference>
<keyword evidence="3 5" id="KW-1133">Transmembrane helix</keyword>
<comment type="caution">
    <text evidence="7">The sequence shown here is derived from an EMBL/GenBank/DDBJ whole genome shotgun (WGS) entry which is preliminary data.</text>
</comment>
<evidence type="ECO:0000256" key="3">
    <source>
        <dbReference type="ARBA" id="ARBA00022989"/>
    </source>
</evidence>
<gene>
    <name evidence="7" type="ORF">HLB23_22810</name>
</gene>
<evidence type="ECO:0000256" key="2">
    <source>
        <dbReference type="ARBA" id="ARBA00022692"/>
    </source>
</evidence>
<dbReference type="EMBL" id="JABELX010000008">
    <property type="protein sequence ID" value="NNH72657.1"/>
    <property type="molecule type" value="Genomic_DNA"/>
</dbReference>
<keyword evidence="8" id="KW-1185">Reference proteome</keyword>
<name>A0A849C9R4_9NOCA</name>
<protein>
    <submittedName>
        <fullName evidence="7">GtrA family protein</fullName>
    </submittedName>
</protein>
<sequence length="164" mass="17338">MTVLDLPRRATLPTADALTIYTDGYRTRFGQLGVFLRGDHAFAQLIRFALVGGLSNIGYLLLFLALYGEGAQLANLAGSVVSTTMANELHRRLTFHASGRVSWYTAQLEGGALALTGLAITSGAIAALEWGAPTLGDLAQAGAVLGVTAAVGTLRFLTLRLWVF</sequence>
<feature type="domain" description="GtrA/DPMS transmembrane" evidence="6">
    <location>
        <begin position="47"/>
        <end position="164"/>
    </location>
</feature>
<evidence type="ECO:0000256" key="5">
    <source>
        <dbReference type="SAM" id="Phobius"/>
    </source>
</evidence>
<feature type="transmembrane region" description="Helical" evidence="5">
    <location>
        <begin position="45"/>
        <end position="67"/>
    </location>
</feature>
<dbReference type="InterPro" id="IPR007267">
    <property type="entry name" value="GtrA_DPMS_TM"/>
</dbReference>
<dbReference type="RefSeq" id="WP_067524810.1">
    <property type="nucleotide sequence ID" value="NZ_JABELX010000008.1"/>
</dbReference>
<evidence type="ECO:0000256" key="4">
    <source>
        <dbReference type="ARBA" id="ARBA00023136"/>
    </source>
</evidence>
<feature type="transmembrane region" description="Helical" evidence="5">
    <location>
        <begin position="111"/>
        <end position="132"/>
    </location>
</feature>
<keyword evidence="2 5" id="KW-0812">Transmembrane</keyword>
<dbReference type="Proteomes" id="UP000586827">
    <property type="component" value="Unassembled WGS sequence"/>
</dbReference>
<comment type="subcellular location">
    <subcellularLocation>
        <location evidence="1">Membrane</location>
        <topology evidence="1">Multi-pass membrane protein</topology>
    </subcellularLocation>
</comment>
<dbReference type="AlphaFoldDB" id="A0A849C9R4"/>
<reference evidence="7 8" key="1">
    <citation type="submission" date="2020-05" db="EMBL/GenBank/DDBJ databases">
        <title>MicrobeNet Type strains.</title>
        <authorList>
            <person name="Nicholson A.C."/>
        </authorList>
    </citation>
    <scope>NUCLEOTIDE SEQUENCE [LARGE SCALE GENOMIC DNA]</scope>
    <source>
        <strain evidence="7 8">JCM 3224</strain>
    </source>
</reference>
<organism evidence="7 8">
    <name type="scientific">Nocardia uniformis</name>
    <dbReference type="NCBI Taxonomy" id="53432"/>
    <lineage>
        <taxon>Bacteria</taxon>
        <taxon>Bacillati</taxon>
        <taxon>Actinomycetota</taxon>
        <taxon>Actinomycetes</taxon>
        <taxon>Mycobacteriales</taxon>
        <taxon>Nocardiaceae</taxon>
        <taxon>Nocardia</taxon>
    </lineage>
</organism>